<evidence type="ECO:0000313" key="5">
    <source>
        <dbReference type="Proteomes" id="UP000236370"/>
    </source>
</evidence>
<protein>
    <submittedName>
        <fullName evidence="3">PDPN isoform 3</fullName>
    </submittedName>
    <submittedName>
        <fullName evidence="4">PDPN isoform 4</fullName>
    </submittedName>
</protein>
<feature type="compositionally biased region" description="Polar residues" evidence="1">
    <location>
        <begin position="161"/>
        <end position="184"/>
    </location>
</feature>
<organism evidence="3 5">
    <name type="scientific">Pan troglodytes</name>
    <name type="common">Chimpanzee</name>
    <dbReference type="NCBI Taxonomy" id="9598"/>
    <lineage>
        <taxon>Eukaryota</taxon>
        <taxon>Metazoa</taxon>
        <taxon>Chordata</taxon>
        <taxon>Craniata</taxon>
        <taxon>Vertebrata</taxon>
        <taxon>Euteleostomi</taxon>
        <taxon>Mammalia</taxon>
        <taxon>Eutheria</taxon>
        <taxon>Euarchontoglires</taxon>
        <taxon>Primates</taxon>
        <taxon>Haplorrhini</taxon>
        <taxon>Catarrhini</taxon>
        <taxon>Hominidae</taxon>
        <taxon>Pan</taxon>
    </lineage>
</organism>
<name>A0A6D2WNB7_PANTR</name>
<accession>A0A6D2WNB7</accession>
<feature type="transmembrane region" description="Helical" evidence="2">
    <location>
        <begin position="202"/>
        <end position="228"/>
    </location>
</feature>
<evidence type="ECO:0000256" key="2">
    <source>
        <dbReference type="SAM" id="Phobius"/>
    </source>
</evidence>
<dbReference type="EMBL" id="NBAG03000427">
    <property type="protein sequence ID" value="PNI25935.1"/>
    <property type="molecule type" value="Genomic_DNA"/>
</dbReference>
<evidence type="ECO:0000313" key="4">
    <source>
        <dbReference type="EMBL" id="PNI25936.1"/>
    </source>
</evidence>
<dbReference type="VGNC" id="VGNC:11605">
    <property type="gene designation" value="PDPN"/>
</dbReference>
<dbReference type="Proteomes" id="UP000236370">
    <property type="component" value="Unassembled WGS sequence"/>
</dbReference>
<comment type="caution">
    <text evidence="3">The sequence shown here is derived from an EMBL/GenBank/DDBJ whole genome shotgun (WGS) entry which is preliminary data.</text>
</comment>
<feature type="region of interest" description="Disordered" evidence="1">
    <location>
        <begin position="99"/>
        <end position="133"/>
    </location>
</feature>
<feature type="region of interest" description="Disordered" evidence="1">
    <location>
        <begin position="161"/>
        <end position="193"/>
    </location>
</feature>
<dbReference type="OrthoDB" id="9633724at2759"/>
<keyword evidence="2" id="KW-1133">Transmembrane helix</keyword>
<reference evidence="3 5" key="1">
    <citation type="submission" date="2017-12" db="EMBL/GenBank/DDBJ databases">
        <title>High-resolution comparative analysis of great ape genomes.</title>
        <authorList>
            <person name="Pollen A."/>
            <person name="Hastie A."/>
            <person name="Hormozdiari F."/>
            <person name="Dougherty M."/>
            <person name="Liu R."/>
            <person name="Chaisson M."/>
            <person name="Hoppe E."/>
            <person name="Hill C."/>
            <person name="Pang A."/>
            <person name="Hillier L."/>
            <person name="Baker C."/>
            <person name="Armstrong J."/>
            <person name="Shendure J."/>
            <person name="Paten B."/>
            <person name="Wilson R."/>
            <person name="Chao H."/>
            <person name="Schneider V."/>
            <person name="Ventura M."/>
            <person name="Kronenberg Z."/>
            <person name="Murali S."/>
            <person name="Gordon D."/>
            <person name="Cantsilieris S."/>
            <person name="Munson K."/>
            <person name="Nelson B."/>
            <person name="Raja A."/>
            <person name="Underwood J."/>
            <person name="Diekhans M."/>
            <person name="Fiddes I."/>
            <person name="Haussler D."/>
            <person name="Eichler E."/>
        </authorList>
    </citation>
    <scope>NUCLEOTIDE SEQUENCE [LARGE SCALE GENOMIC DNA]</scope>
    <source>
        <strain evidence="3">Yerkes chimp pedigree #C0471</strain>
        <tissue evidence="3">Blood</tissue>
    </source>
</reference>
<dbReference type="PANTHER" id="PTHR47390">
    <property type="entry name" value="PODOPLANIN"/>
    <property type="match status" value="1"/>
</dbReference>
<dbReference type="AlphaFoldDB" id="A0A6D2WNB7"/>
<proteinExistence type="predicted"/>
<dbReference type="PANTHER" id="PTHR47390:SF1">
    <property type="entry name" value="PODOPLANIN"/>
    <property type="match status" value="1"/>
</dbReference>
<dbReference type="KEGG" id="ptr:456453"/>
<dbReference type="EMBL" id="NBAG03000427">
    <property type="protein sequence ID" value="PNI25936.1"/>
    <property type="molecule type" value="Genomic_DNA"/>
</dbReference>
<dbReference type="InterPro" id="IPR052684">
    <property type="entry name" value="Podoplanin_domain"/>
</dbReference>
<keyword evidence="2" id="KW-0812">Transmembrane</keyword>
<evidence type="ECO:0000313" key="3">
    <source>
        <dbReference type="EMBL" id="PNI25935.1"/>
    </source>
</evidence>
<evidence type="ECO:0000256" key="1">
    <source>
        <dbReference type="SAM" id="MobiDB-lite"/>
    </source>
</evidence>
<dbReference type="Pfam" id="PF05808">
    <property type="entry name" value="Podoplanin"/>
    <property type="match status" value="1"/>
</dbReference>
<sequence length="238" mass="24886">MLTPLGKFSTAKFALRLPRVWEARAPSLSGAPAPTPPAPPPSRSSRLGLWPRCFLIFPQLRILLLGPQESNNSTGTMWKVSALLFVLGSASLWVLAEGASTGQPEDDTETTGLEGGVAMPGAEDDVVTPGTSEDRYKSGLTTLVATSVNSVTGIRIEDLPTSESTVHAQEQSPSATASNVATSHSTEKVDGDTQTTVEKDGLATVTLVGIIVGVLLAIGFIGGIIVVVMRKMSGRYSP</sequence>
<gene>
    <name evidence="6" type="primary">PDPN</name>
    <name evidence="3" type="ORF">CK820_G0044788</name>
</gene>
<evidence type="ECO:0000313" key="6">
    <source>
        <dbReference type="VGNC" id="VGNC:11605"/>
    </source>
</evidence>
<keyword evidence="2" id="KW-0472">Membrane</keyword>